<keyword evidence="5" id="KW-0862">Zinc</keyword>
<dbReference type="InterPro" id="IPR050951">
    <property type="entry name" value="Retrovirus_Pol_polyprotein"/>
</dbReference>
<dbReference type="Pfam" id="PF13650">
    <property type="entry name" value="Asp_protease_2"/>
    <property type="match status" value="1"/>
</dbReference>
<dbReference type="Gene3D" id="2.40.70.10">
    <property type="entry name" value="Acid Proteases"/>
    <property type="match status" value="1"/>
</dbReference>
<feature type="domain" description="CCHC-type" evidence="7">
    <location>
        <begin position="287"/>
        <end position="302"/>
    </location>
</feature>
<dbReference type="InterPro" id="IPR043502">
    <property type="entry name" value="DNA/RNA_pol_sf"/>
</dbReference>
<gene>
    <name evidence="8" type="ORF">MEUPH1_LOCUS2413</name>
</gene>
<evidence type="ECO:0000313" key="9">
    <source>
        <dbReference type="Proteomes" id="UP001160148"/>
    </source>
</evidence>
<dbReference type="GO" id="GO:0003676">
    <property type="term" value="F:nucleic acid binding"/>
    <property type="evidence" value="ECO:0007669"/>
    <property type="project" value="InterPro"/>
</dbReference>
<dbReference type="GO" id="GO:0016779">
    <property type="term" value="F:nucleotidyltransferase activity"/>
    <property type="evidence" value="ECO:0007669"/>
    <property type="project" value="UniProtKB-KW"/>
</dbReference>
<evidence type="ECO:0000256" key="1">
    <source>
        <dbReference type="ARBA" id="ARBA00022679"/>
    </source>
</evidence>
<keyword evidence="4" id="KW-0255">Endonuclease</keyword>
<proteinExistence type="predicted"/>
<keyword evidence="9" id="KW-1185">Reference proteome</keyword>
<keyword evidence="2" id="KW-0548">Nucleotidyltransferase</keyword>
<evidence type="ECO:0000256" key="2">
    <source>
        <dbReference type="ARBA" id="ARBA00022695"/>
    </source>
</evidence>
<name>A0AAV0VP86_9HEMI</name>
<keyword evidence="3" id="KW-0540">Nuclease</keyword>
<dbReference type="PANTHER" id="PTHR37984:SF5">
    <property type="entry name" value="PROTEIN NYNRIN-LIKE"/>
    <property type="match status" value="1"/>
</dbReference>
<dbReference type="Proteomes" id="UP001160148">
    <property type="component" value="Unassembled WGS sequence"/>
</dbReference>
<keyword evidence="1" id="KW-0808">Transferase</keyword>
<dbReference type="Gene3D" id="3.10.10.10">
    <property type="entry name" value="HIV Type 1 Reverse Transcriptase, subunit A, domain 1"/>
    <property type="match status" value="1"/>
</dbReference>
<evidence type="ECO:0000259" key="7">
    <source>
        <dbReference type="PROSITE" id="PS50158"/>
    </source>
</evidence>
<keyword evidence="5" id="KW-0479">Metal-binding</keyword>
<dbReference type="AlphaFoldDB" id="A0AAV0VP86"/>
<keyword evidence="5" id="KW-0863">Zinc-finger</keyword>
<evidence type="ECO:0000256" key="5">
    <source>
        <dbReference type="PROSITE-ProRule" id="PRU00047"/>
    </source>
</evidence>
<evidence type="ECO:0000313" key="8">
    <source>
        <dbReference type="EMBL" id="CAI6345390.1"/>
    </source>
</evidence>
<dbReference type="InterPro" id="IPR021109">
    <property type="entry name" value="Peptidase_aspartic_dom_sf"/>
</dbReference>
<dbReference type="SUPFAM" id="SSF56672">
    <property type="entry name" value="DNA/RNA polymerases"/>
    <property type="match status" value="1"/>
</dbReference>
<protein>
    <recommendedName>
        <fullName evidence="7">CCHC-type domain-containing protein</fullName>
    </recommendedName>
</protein>
<feature type="domain" description="CCHC-type" evidence="7">
    <location>
        <begin position="309"/>
        <end position="323"/>
    </location>
</feature>
<feature type="region of interest" description="Disordered" evidence="6">
    <location>
        <begin position="32"/>
        <end position="51"/>
    </location>
</feature>
<dbReference type="InterPro" id="IPR036875">
    <property type="entry name" value="Znf_CCHC_sf"/>
</dbReference>
<evidence type="ECO:0000256" key="4">
    <source>
        <dbReference type="ARBA" id="ARBA00022759"/>
    </source>
</evidence>
<accession>A0AAV0VP86</accession>
<dbReference type="GO" id="GO:0004519">
    <property type="term" value="F:endonuclease activity"/>
    <property type="evidence" value="ECO:0007669"/>
    <property type="project" value="UniProtKB-KW"/>
</dbReference>
<dbReference type="SUPFAM" id="SSF57756">
    <property type="entry name" value="Retrovirus zinc finger-like domains"/>
    <property type="match status" value="1"/>
</dbReference>
<dbReference type="GO" id="GO:0071897">
    <property type="term" value="P:DNA biosynthetic process"/>
    <property type="evidence" value="ECO:0007669"/>
    <property type="project" value="UniProtKB-ARBA"/>
</dbReference>
<evidence type="ECO:0000256" key="3">
    <source>
        <dbReference type="ARBA" id="ARBA00022722"/>
    </source>
</evidence>
<organism evidence="8 9">
    <name type="scientific">Macrosiphum euphorbiae</name>
    <name type="common">potato aphid</name>
    <dbReference type="NCBI Taxonomy" id="13131"/>
    <lineage>
        <taxon>Eukaryota</taxon>
        <taxon>Metazoa</taxon>
        <taxon>Ecdysozoa</taxon>
        <taxon>Arthropoda</taxon>
        <taxon>Hexapoda</taxon>
        <taxon>Insecta</taxon>
        <taxon>Pterygota</taxon>
        <taxon>Neoptera</taxon>
        <taxon>Paraneoptera</taxon>
        <taxon>Hemiptera</taxon>
        <taxon>Sternorrhyncha</taxon>
        <taxon>Aphidomorpha</taxon>
        <taxon>Aphidoidea</taxon>
        <taxon>Aphididae</taxon>
        <taxon>Macrosiphini</taxon>
        <taxon>Macrosiphum</taxon>
    </lineage>
</organism>
<dbReference type="SMART" id="SM00343">
    <property type="entry name" value="ZnF_C2HC"/>
    <property type="match status" value="2"/>
</dbReference>
<dbReference type="SUPFAM" id="SSF50630">
    <property type="entry name" value="Acid proteases"/>
    <property type="match status" value="1"/>
</dbReference>
<dbReference type="PANTHER" id="PTHR37984">
    <property type="entry name" value="PROTEIN CBG26694"/>
    <property type="match status" value="1"/>
</dbReference>
<dbReference type="EMBL" id="CARXXK010000001">
    <property type="protein sequence ID" value="CAI6345390.1"/>
    <property type="molecule type" value="Genomic_DNA"/>
</dbReference>
<dbReference type="PROSITE" id="PS50158">
    <property type="entry name" value="ZF_CCHC"/>
    <property type="match status" value="2"/>
</dbReference>
<dbReference type="CDD" id="cd00303">
    <property type="entry name" value="retropepsin_like"/>
    <property type="match status" value="1"/>
</dbReference>
<reference evidence="8 9" key="1">
    <citation type="submission" date="2023-01" db="EMBL/GenBank/DDBJ databases">
        <authorList>
            <person name="Whitehead M."/>
        </authorList>
    </citation>
    <scope>NUCLEOTIDE SEQUENCE [LARGE SCALE GENOMIC DNA]</scope>
</reference>
<dbReference type="InterPro" id="IPR001878">
    <property type="entry name" value="Znf_CCHC"/>
</dbReference>
<sequence>MNSDQNPVTNAPVAPTYVELYTMVQQLSEQLKAMSESQRQNASSGSDNSNRAGCTTAKFRIVPDLNKTVKEICGRETACEADDWFESVNTLARINNWPDGYRLQFIRSCLVGAARNWFLGREFENWDDFSKKFKSTFSRGMRVTDKWNLMQKRVQQKNEHVVDFFHEKIRMCRELKLSFDEIKDHVLQGVYSRELAVFALSNKHENENELLGDLLEWERLNALRNGISRKDDLVDKRNEKSNYSSKKSEKNVTATVNQVPLYVAPHRRETKTTTTNGELPSSEQVECWFCHKTGHVGRDCSQRLEKLTCYGCSGKGHLKRDCPARSKAETNVTTAEVAVDNPHRYLKDGVIRGAVVSLLVDTGSHYSLIKQSVAKRVGLVIEYATQPLYGIGSVTVPTTTTVGRALESITVEGVEAGPVTLLVVPDDAQRTELVVGRGWLDLPYVTYYKTSNDLIIKRIDKNCLSTSTGNADITSSTDAIVHVTEVDESPYREPLTEADFKYVSTEATRAERDELLVLLNSYRDTFAKNLSELGCTEMAELRIDEEKDSKPVTCRPYKVLLAERKAMAEIIAEWKSCGIVTETRSPYASPVLLVLQKGGKSRLVVD</sequence>
<dbReference type="GO" id="GO:0008270">
    <property type="term" value="F:zinc ion binding"/>
    <property type="evidence" value="ECO:0007669"/>
    <property type="project" value="UniProtKB-KW"/>
</dbReference>
<dbReference type="Pfam" id="PF00098">
    <property type="entry name" value="zf-CCHC"/>
    <property type="match status" value="1"/>
</dbReference>
<dbReference type="Gene3D" id="4.10.60.10">
    <property type="entry name" value="Zinc finger, CCHC-type"/>
    <property type="match status" value="1"/>
</dbReference>
<keyword evidence="4" id="KW-0378">Hydrolase</keyword>
<evidence type="ECO:0000256" key="6">
    <source>
        <dbReference type="SAM" id="MobiDB-lite"/>
    </source>
</evidence>
<comment type="caution">
    <text evidence="8">The sequence shown here is derived from an EMBL/GenBank/DDBJ whole genome shotgun (WGS) entry which is preliminary data.</text>
</comment>